<gene>
    <name evidence="1" type="ORF">MML48_9g00003314</name>
</gene>
<dbReference type="Proteomes" id="UP001056778">
    <property type="component" value="Chromosome 9"/>
</dbReference>
<proteinExistence type="predicted"/>
<dbReference type="EMBL" id="CM043023">
    <property type="protein sequence ID" value="KAI4455014.1"/>
    <property type="molecule type" value="Genomic_DNA"/>
</dbReference>
<evidence type="ECO:0000313" key="1">
    <source>
        <dbReference type="EMBL" id="KAI4455014.1"/>
    </source>
</evidence>
<comment type="caution">
    <text evidence="1">The sequence shown here is derived from an EMBL/GenBank/DDBJ whole genome shotgun (WGS) entry which is preliminary data.</text>
</comment>
<keyword evidence="2" id="KW-1185">Reference proteome</keyword>
<name>A0ACB9SLY7_HOLOL</name>
<sequence>MSEEKGSSQEPKKEIDKELSELLDSALSDFSKEPEKAAGEAKTDEEEAKGEAEEAGADADWSDEFLRQAAERFESNLGRLLGDNSDAANLSPEQIQESFQKMAEAAQQVLTNPEVTDTSTDFSSAISQTLRGLSEGAENLQNPLSEQEFFNMFGDGPEQNGFVPFMQGMMQSLLSKDVLYPSLKDILEKFPEWLRENESKLTPEEKERYLNQQKLMDDVCKELESETEADTSEVKHKRFEKVLSLMQRLQDYGQPPADLVGDVGPGIQFDPQGNPEQCSMM</sequence>
<reference evidence="1" key="1">
    <citation type="submission" date="2022-04" db="EMBL/GenBank/DDBJ databases">
        <title>Chromosome-scale genome assembly of Holotrichia oblita Faldermann.</title>
        <authorList>
            <person name="Rongchong L."/>
        </authorList>
    </citation>
    <scope>NUCLEOTIDE SEQUENCE</scope>
    <source>
        <strain evidence="1">81SQS9</strain>
    </source>
</reference>
<evidence type="ECO:0000313" key="2">
    <source>
        <dbReference type="Proteomes" id="UP001056778"/>
    </source>
</evidence>
<protein>
    <submittedName>
        <fullName evidence="1">Peroxisomal biogenesis factor 19</fullName>
    </submittedName>
</protein>
<accession>A0ACB9SLY7</accession>
<organism evidence="1 2">
    <name type="scientific">Holotrichia oblita</name>
    <name type="common">Chafer beetle</name>
    <dbReference type="NCBI Taxonomy" id="644536"/>
    <lineage>
        <taxon>Eukaryota</taxon>
        <taxon>Metazoa</taxon>
        <taxon>Ecdysozoa</taxon>
        <taxon>Arthropoda</taxon>
        <taxon>Hexapoda</taxon>
        <taxon>Insecta</taxon>
        <taxon>Pterygota</taxon>
        <taxon>Neoptera</taxon>
        <taxon>Endopterygota</taxon>
        <taxon>Coleoptera</taxon>
        <taxon>Polyphaga</taxon>
        <taxon>Scarabaeiformia</taxon>
        <taxon>Scarabaeidae</taxon>
        <taxon>Melolonthinae</taxon>
        <taxon>Holotrichia</taxon>
    </lineage>
</organism>